<dbReference type="InterPro" id="IPR036397">
    <property type="entry name" value="RNaseH_sf"/>
</dbReference>
<dbReference type="OrthoDB" id="10051637at2759"/>
<sequence>MFKITRHTVAPLSSFSLPDTRFDNIHVDIVGPLPPSNGYTYLVTCINRFTPWPEAIPTSDITASTVAKVIVSGWISRFGSPSTITTDRGKQFESNLWQQLISLLGSTRTRTTSHHPQANGMVERFHRQLKTALKAKMCTPSWTDNLPLILLVYEHTSSTPPRITPRHHFSHNQLHKSSHVFVRRNAVKKPLEQPYDGPFKVPSHDDKYFVLDINGKEDTVSVDCLKPAHLEDIPLNTPNDTSHQDHAQGSTSQQDHTSEDNTSTPITKHTRSGRTVCFPTHLDL</sequence>
<dbReference type="InterPro" id="IPR012337">
    <property type="entry name" value="RNaseH-like_sf"/>
</dbReference>
<dbReference type="Pfam" id="PF00665">
    <property type="entry name" value="rve"/>
    <property type="match status" value="1"/>
</dbReference>
<dbReference type="FunFam" id="3.30.420.10:FF:000032">
    <property type="entry name" value="Retrovirus-related Pol polyprotein from transposon 297-like Protein"/>
    <property type="match status" value="1"/>
</dbReference>
<dbReference type="PANTHER" id="PTHR38681:SF1">
    <property type="entry name" value="RETROVIRUS-RELATED POL POLYPROTEIN FROM TRANSPOSON 412-LIKE PROTEIN"/>
    <property type="match status" value="1"/>
</dbReference>
<dbReference type="InParanoid" id="A0A1X7UQQ4"/>
<dbReference type="InterPro" id="IPR001584">
    <property type="entry name" value="Integrase_cat-core"/>
</dbReference>
<feature type="domain" description="Integrase catalytic" evidence="2">
    <location>
        <begin position="14"/>
        <end position="198"/>
    </location>
</feature>
<evidence type="ECO:0000313" key="3">
    <source>
        <dbReference type="EnsemblMetazoa" id="Aqu2.1.29727_001"/>
    </source>
</evidence>
<dbReference type="PROSITE" id="PS50994">
    <property type="entry name" value="INTEGRASE"/>
    <property type="match status" value="1"/>
</dbReference>
<dbReference type="GO" id="GO:0003676">
    <property type="term" value="F:nucleic acid binding"/>
    <property type="evidence" value="ECO:0007669"/>
    <property type="project" value="InterPro"/>
</dbReference>
<dbReference type="SUPFAM" id="SSF53098">
    <property type="entry name" value="Ribonuclease H-like"/>
    <property type="match status" value="1"/>
</dbReference>
<dbReference type="eggNOG" id="KOG0017">
    <property type="taxonomic scope" value="Eukaryota"/>
</dbReference>
<reference evidence="3" key="1">
    <citation type="submission" date="2017-05" db="UniProtKB">
        <authorList>
            <consortium name="EnsemblMetazoa"/>
        </authorList>
    </citation>
    <scope>IDENTIFICATION</scope>
</reference>
<dbReference type="AlphaFoldDB" id="A0A1X7UQQ4"/>
<dbReference type="GO" id="GO:0015074">
    <property type="term" value="P:DNA integration"/>
    <property type="evidence" value="ECO:0007669"/>
    <property type="project" value="InterPro"/>
</dbReference>
<evidence type="ECO:0000259" key="2">
    <source>
        <dbReference type="PROSITE" id="PS50994"/>
    </source>
</evidence>
<protein>
    <recommendedName>
        <fullName evidence="2">Integrase catalytic domain-containing protein</fullName>
    </recommendedName>
</protein>
<organism evidence="3">
    <name type="scientific">Amphimedon queenslandica</name>
    <name type="common">Sponge</name>
    <dbReference type="NCBI Taxonomy" id="400682"/>
    <lineage>
        <taxon>Eukaryota</taxon>
        <taxon>Metazoa</taxon>
        <taxon>Porifera</taxon>
        <taxon>Demospongiae</taxon>
        <taxon>Heteroscleromorpha</taxon>
        <taxon>Haplosclerida</taxon>
        <taxon>Niphatidae</taxon>
        <taxon>Amphimedon</taxon>
    </lineage>
</organism>
<evidence type="ECO:0000256" key="1">
    <source>
        <dbReference type="SAM" id="MobiDB-lite"/>
    </source>
</evidence>
<proteinExistence type="predicted"/>
<name>A0A1X7UQQ4_AMPQE</name>
<feature type="region of interest" description="Disordered" evidence="1">
    <location>
        <begin position="233"/>
        <end position="274"/>
    </location>
</feature>
<feature type="compositionally biased region" description="Polar residues" evidence="1">
    <location>
        <begin position="236"/>
        <end position="267"/>
    </location>
</feature>
<dbReference type="PANTHER" id="PTHR38681">
    <property type="entry name" value="RETROVIRUS-RELATED POL POLYPROTEIN FROM TRANSPOSON 412-LIKE PROTEIN-RELATED"/>
    <property type="match status" value="1"/>
</dbReference>
<dbReference type="EnsemblMetazoa" id="Aqu2.1.29727_001">
    <property type="protein sequence ID" value="Aqu2.1.29727_001"/>
    <property type="gene ID" value="Aqu2.1.29727"/>
</dbReference>
<accession>A0A1X7UQQ4</accession>
<dbReference type="Gene3D" id="3.30.420.10">
    <property type="entry name" value="Ribonuclease H-like superfamily/Ribonuclease H"/>
    <property type="match status" value="1"/>
</dbReference>